<dbReference type="Pfam" id="PF00319">
    <property type="entry name" value="SRF-TF"/>
    <property type="match status" value="1"/>
</dbReference>
<dbReference type="Gene3D" id="3.40.1810.10">
    <property type="entry name" value="Transcription factor, MADS-box"/>
    <property type="match status" value="1"/>
</dbReference>
<dbReference type="GO" id="GO:0000978">
    <property type="term" value="F:RNA polymerase II cis-regulatory region sequence-specific DNA binding"/>
    <property type="evidence" value="ECO:0007669"/>
    <property type="project" value="TreeGrafter"/>
</dbReference>
<name>A0AAW1X267_RUBAR</name>
<comment type="caution">
    <text evidence="7">The sequence shown here is derived from an EMBL/GenBank/DDBJ whole genome shotgun (WGS) entry which is preliminary data.</text>
</comment>
<dbReference type="PANTHER" id="PTHR11945:SF505">
    <property type="entry name" value="MADS-BOX DOMAIN-CONTAINING PROTEIN"/>
    <property type="match status" value="1"/>
</dbReference>
<keyword evidence="2" id="KW-0805">Transcription regulation</keyword>
<keyword evidence="8" id="KW-1185">Reference proteome</keyword>
<evidence type="ECO:0000259" key="6">
    <source>
        <dbReference type="PROSITE" id="PS50066"/>
    </source>
</evidence>
<proteinExistence type="predicted"/>
<comment type="subcellular location">
    <subcellularLocation>
        <location evidence="1">Nucleus</location>
    </subcellularLocation>
</comment>
<dbReference type="AlphaFoldDB" id="A0AAW1X267"/>
<keyword evidence="5" id="KW-0539">Nucleus</keyword>
<dbReference type="PROSITE" id="PS50066">
    <property type="entry name" value="MADS_BOX_2"/>
    <property type="match status" value="1"/>
</dbReference>
<dbReference type="GO" id="GO:0046983">
    <property type="term" value="F:protein dimerization activity"/>
    <property type="evidence" value="ECO:0007669"/>
    <property type="project" value="InterPro"/>
</dbReference>
<sequence>MAKYKTKLQLISNEPKRRVIFKKRKETLFRKLNELATLCGVIACALVYDCSANKIHVWPSPEEANLVLQKFQTLPAKDKVNS</sequence>
<keyword evidence="4" id="KW-0804">Transcription</keyword>
<dbReference type="GO" id="GO:0045944">
    <property type="term" value="P:positive regulation of transcription by RNA polymerase II"/>
    <property type="evidence" value="ECO:0007669"/>
    <property type="project" value="InterPro"/>
</dbReference>
<dbReference type="CDD" id="cd00266">
    <property type="entry name" value="MADS_SRF_like"/>
    <property type="match status" value="1"/>
</dbReference>
<dbReference type="InterPro" id="IPR002100">
    <property type="entry name" value="TF_MADSbox"/>
</dbReference>
<dbReference type="GO" id="GO:0005634">
    <property type="term" value="C:nucleus"/>
    <property type="evidence" value="ECO:0007669"/>
    <property type="project" value="UniProtKB-SubCell"/>
</dbReference>
<dbReference type="EMBL" id="JBEDUW010000005">
    <property type="protein sequence ID" value="KAK9929762.1"/>
    <property type="molecule type" value="Genomic_DNA"/>
</dbReference>
<gene>
    <name evidence="7" type="ORF">M0R45_026845</name>
</gene>
<dbReference type="Proteomes" id="UP001457282">
    <property type="component" value="Unassembled WGS sequence"/>
</dbReference>
<organism evidence="7 8">
    <name type="scientific">Rubus argutus</name>
    <name type="common">Southern blackberry</name>
    <dbReference type="NCBI Taxonomy" id="59490"/>
    <lineage>
        <taxon>Eukaryota</taxon>
        <taxon>Viridiplantae</taxon>
        <taxon>Streptophyta</taxon>
        <taxon>Embryophyta</taxon>
        <taxon>Tracheophyta</taxon>
        <taxon>Spermatophyta</taxon>
        <taxon>Magnoliopsida</taxon>
        <taxon>eudicotyledons</taxon>
        <taxon>Gunneridae</taxon>
        <taxon>Pentapetalae</taxon>
        <taxon>rosids</taxon>
        <taxon>fabids</taxon>
        <taxon>Rosales</taxon>
        <taxon>Rosaceae</taxon>
        <taxon>Rosoideae</taxon>
        <taxon>Rosoideae incertae sedis</taxon>
        <taxon>Rubus</taxon>
    </lineage>
</organism>
<evidence type="ECO:0000256" key="5">
    <source>
        <dbReference type="ARBA" id="ARBA00023242"/>
    </source>
</evidence>
<evidence type="ECO:0000256" key="3">
    <source>
        <dbReference type="ARBA" id="ARBA00023125"/>
    </source>
</evidence>
<accession>A0AAW1X267</accession>
<evidence type="ECO:0000256" key="2">
    <source>
        <dbReference type="ARBA" id="ARBA00023015"/>
    </source>
</evidence>
<evidence type="ECO:0000256" key="1">
    <source>
        <dbReference type="ARBA" id="ARBA00004123"/>
    </source>
</evidence>
<evidence type="ECO:0000313" key="7">
    <source>
        <dbReference type="EMBL" id="KAK9929762.1"/>
    </source>
</evidence>
<evidence type="ECO:0000313" key="8">
    <source>
        <dbReference type="Proteomes" id="UP001457282"/>
    </source>
</evidence>
<feature type="domain" description="MADS-box" evidence="6">
    <location>
        <begin position="1"/>
        <end position="48"/>
    </location>
</feature>
<protein>
    <recommendedName>
        <fullName evidence="6">MADS-box domain-containing protein</fullName>
    </recommendedName>
</protein>
<dbReference type="InterPro" id="IPR033897">
    <property type="entry name" value="SRF-like_MADS-box"/>
</dbReference>
<reference evidence="7 8" key="1">
    <citation type="journal article" date="2023" name="G3 (Bethesda)">
        <title>A chromosome-length genome assembly and annotation of blackberry (Rubus argutus, cv. 'Hillquist').</title>
        <authorList>
            <person name="Bruna T."/>
            <person name="Aryal R."/>
            <person name="Dudchenko O."/>
            <person name="Sargent D.J."/>
            <person name="Mead D."/>
            <person name="Buti M."/>
            <person name="Cavallini A."/>
            <person name="Hytonen T."/>
            <person name="Andres J."/>
            <person name="Pham M."/>
            <person name="Weisz D."/>
            <person name="Mascagni F."/>
            <person name="Usai G."/>
            <person name="Natali L."/>
            <person name="Bassil N."/>
            <person name="Fernandez G.E."/>
            <person name="Lomsadze A."/>
            <person name="Armour M."/>
            <person name="Olukolu B."/>
            <person name="Poorten T."/>
            <person name="Britton C."/>
            <person name="Davik J."/>
            <person name="Ashrafi H."/>
            <person name="Aiden E.L."/>
            <person name="Borodovsky M."/>
            <person name="Worthington M."/>
        </authorList>
    </citation>
    <scope>NUCLEOTIDE SEQUENCE [LARGE SCALE GENOMIC DNA]</scope>
    <source>
        <strain evidence="7">PI 553951</strain>
    </source>
</reference>
<keyword evidence="3" id="KW-0238">DNA-binding</keyword>
<dbReference type="SMART" id="SM00432">
    <property type="entry name" value="MADS"/>
    <property type="match status" value="1"/>
</dbReference>
<dbReference type="SUPFAM" id="SSF55455">
    <property type="entry name" value="SRF-like"/>
    <property type="match status" value="1"/>
</dbReference>
<dbReference type="GO" id="GO:0000981">
    <property type="term" value="F:DNA-binding transcription factor activity, RNA polymerase II-specific"/>
    <property type="evidence" value="ECO:0007669"/>
    <property type="project" value="InterPro"/>
</dbReference>
<dbReference type="InterPro" id="IPR036879">
    <property type="entry name" value="TF_MADSbox_sf"/>
</dbReference>
<dbReference type="PANTHER" id="PTHR11945">
    <property type="entry name" value="MADS BOX PROTEIN"/>
    <property type="match status" value="1"/>
</dbReference>
<evidence type="ECO:0000256" key="4">
    <source>
        <dbReference type="ARBA" id="ARBA00023163"/>
    </source>
</evidence>